<dbReference type="InterPro" id="IPR036390">
    <property type="entry name" value="WH_DNA-bd_sf"/>
</dbReference>
<dbReference type="SUPFAM" id="SSF46785">
    <property type="entry name" value="Winged helix' DNA-binding domain"/>
    <property type="match status" value="1"/>
</dbReference>
<dbReference type="Pfam" id="PF07702">
    <property type="entry name" value="UTRA"/>
    <property type="match status" value="1"/>
</dbReference>
<proteinExistence type="predicted"/>
<dbReference type="PRINTS" id="PR00035">
    <property type="entry name" value="HTHGNTR"/>
</dbReference>
<dbReference type="InterPro" id="IPR028978">
    <property type="entry name" value="Chorismate_lyase_/UTRA_dom_sf"/>
</dbReference>
<dbReference type="PANTHER" id="PTHR44846:SF1">
    <property type="entry name" value="MANNOSYL-D-GLYCERATE TRANSPORT_METABOLISM SYSTEM REPRESSOR MNGR-RELATED"/>
    <property type="match status" value="1"/>
</dbReference>
<keyword evidence="1" id="KW-0805">Transcription regulation</keyword>
<evidence type="ECO:0000256" key="2">
    <source>
        <dbReference type="ARBA" id="ARBA00023125"/>
    </source>
</evidence>
<protein>
    <recommendedName>
        <fullName evidence="4">HTH gntR-type domain-containing protein</fullName>
    </recommendedName>
</protein>
<dbReference type="SMART" id="SM00866">
    <property type="entry name" value="UTRA"/>
    <property type="match status" value="1"/>
</dbReference>
<dbReference type="Gene3D" id="3.40.1410.10">
    <property type="entry name" value="Chorismate lyase-like"/>
    <property type="match status" value="1"/>
</dbReference>
<dbReference type="Proteomes" id="UP000193884">
    <property type="component" value="Unassembled WGS sequence"/>
</dbReference>
<keyword evidence="3" id="KW-0804">Transcription</keyword>
<dbReference type="InterPro" id="IPR036388">
    <property type="entry name" value="WH-like_DNA-bd_sf"/>
</dbReference>
<gene>
    <name evidence="5" type="ORF">BST63_16220</name>
</gene>
<sequence length="250" mass="27409">MNPSSKRVPSPGGGRFLYQTVTDTLRSRIASGAYPRGERIPSVDELATELTVSSITVRRAIRDLTLEGLLIGRQGLGVFVADDKRIVRTIDGGKLSALDEDMRASGIKASLYDRGISVVPPTDEVFLKGLVSSHASLYRLERLLLADGKVVGLDTLWLPRVLADKLKEHLQGEFIIPLLPQYGIIVDHTRYQIEATTATEAQAQVLDVVSGYPLLVVRYFPSAADGRPILAGQNVTRADRFTYTFTSRAE</sequence>
<dbReference type="Pfam" id="PF00392">
    <property type="entry name" value="GntR"/>
    <property type="match status" value="1"/>
</dbReference>
<name>A0ABX3X318_9BRAD</name>
<dbReference type="Gene3D" id="1.10.10.10">
    <property type="entry name" value="Winged helix-like DNA-binding domain superfamily/Winged helix DNA-binding domain"/>
    <property type="match status" value="1"/>
</dbReference>
<evidence type="ECO:0000313" key="6">
    <source>
        <dbReference type="Proteomes" id="UP000193884"/>
    </source>
</evidence>
<comment type="caution">
    <text evidence="5">The sequence shown here is derived from an EMBL/GenBank/DDBJ whole genome shotgun (WGS) entry which is preliminary data.</text>
</comment>
<accession>A0ABX3X318</accession>
<dbReference type="PANTHER" id="PTHR44846">
    <property type="entry name" value="MANNOSYL-D-GLYCERATE TRANSPORT/METABOLISM SYSTEM REPRESSOR MNGR-RELATED"/>
    <property type="match status" value="1"/>
</dbReference>
<reference evidence="5 6" key="1">
    <citation type="submission" date="2017-03" db="EMBL/GenBank/DDBJ databases">
        <title>Whole genome sequences of fourteen strains of Bradyrhizobium canariense and one strain of Bradyrhizobium japonicum isolated from Lupinus (Papilionoideae: Genisteae) species in Algeria.</title>
        <authorList>
            <person name="Crovadore J."/>
            <person name="Chekireb D."/>
            <person name="Brachmann A."/>
            <person name="Chablais R."/>
            <person name="Cochard B."/>
            <person name="Lefort F."/>
        </authorList>
    </citation>
    <scope>NUCLEOTIDE SEQUENCE [LARGE SCALE GENOMIC DNA]</scope>
    <source>
        <strain evidence="5 6">UBMAN05</strain>
    </source>
</reference>
<dbReference type="PROSITE" id="PS50949">
    <property type="entry name" value="HTH_GNTR"/>
    <property type="match status" value="1"/>
</dbReference>
<dbReference type="CDD" id="cd07377">
    <property type="entry name" value="WHTH_GntR"/>
    <property type="match status" value="1"/>
</dbReference>
<dbReference type="InterPro" id="IPR050679">
    <property type="entry name" value="Bact_HTH_transcr_reg"/>
</dbReference>
<keyword evidence="2" id="KW-0238">DNA-binding</keyword>
<feature type="domain" description="HTH gntR-type" evidence="4">
    <location>
        <begin position="15"/>
        <end position="83"/>
    </location>
</feature>
<dbReference type="EMBL" id="NAFK01000160">
    <property type="protein sequence ID" value="OSJ28715.1"/>
    <property type="molecule type" value="Genomic_DNA"/>
</dbReference>
<dbReference type="InterPro" id="IPR011663">
    <property type="entry name" value="UTRA"/>
</dbReference>
<keyword evidence="6" id="KW-1185">Reference proteome</keyword>
<organism evidence="5 6">
    <name type="scientific">Bradyrhizobium canariense</name>
    <dbReference type="NCBI Taxonomy" id="255045"/>
    <lineage>
        <taxon>Bacteria</taxon>
        <taxon>Pseudomonadati</taxon>
        <taxon>Pseudomonadota</taxon>
        <taxon>Alphaproteobacteria</taxon>
        <taxon>Hyphomicrobiales</taxon>
        <taxon>Nitrobacteraceae</taxon>
        <taxon>Bradyrhizobium</taxon>
    </lineage>
</organism>
<evidence type="ECO:0000256" key="3">
    <source>
        <dbReference type="ARBA" id="ARBA00023163"/>
    </source>
</evidence>
<dbReference type="SUPFAM" id="SSF64288">
    <property type="entry name" value="Chorismate lyase-like"/>
    <property type="match status" value="1"/>
</dbReference>
<evidence type="ECO:0000256" key="1">
    <source>
        <dbReference type="ARBA" id="ARBA00023015"/>
    </source>
</evidence>
<dbReference type="SMART" id="SM00345">
    <property type="entry name" value="HTH_GNTR"/>
    <property type="match status" value="1"/>
</dbReference>
<evidence type="ECO:0000313" key="5">
    <source>
        <dbReference type="EMBL" id="OSJ28715.1"/>
    </source>
</evidence>
<evidence type="ECO:0000259" key="4">
    <source>
        <dbReference type="PROSITE" id="PS50949"/>
    </source>
</evidence>
<dbReference type="RefSeq" id="WP_085384499.1">
    <property type="nucleotide sequence ID" value="NZ_NAFJ01000149.1"/>
</dbReference>
<dbReference type="InterPro" id="IPR000524">
    <property type="entry name" value="Tscrpt_reg_HTH_GntR"/>
</dbReference>